<keyword evidence="3" id="KW-1185">Reference proteome</keyword>
<accession>A0A6A6QSH5</accession>
<proteinExistence type="predicted"/>
<feature type="transmembrane region" description="Helical" evidence="1">
    <location>
        <begin position="165"/>
        <end position="189"/>
    </location>
</feature>
<feature type="transmembrane region" description="Helical" evidence="1">
    <location>
        <begin position="59"/>
        <end position="81"/>
    </location>
</feature>
<dbReference type="AlphaFoldDB" id="A0A6A6QSH5"/>
<evidence type="ECO:0000256" key="1">
    <source>
        <dbReference type="SAM" id="Phobius"/>
    </source>
</evidence>
<protein>
    <submittedName>
        <fullName evidence="2">Uncharacterized protein</fullName>
    </submittedName>
</protein>
<dbReference type="OrthoDB" id="5342924at2759"/>
<name>A0A6A6QSH5_9PEZI</name>
<keyword evidence="1" id="KW-0472">Membrane</keyword>
<reference evidence="2" key="1">
    <citation type="journal article" date="2020" name="Stud. Mycol.">
        <title>101 Dothideomycetes genomes: a test case for predicting lifestyles and emergence of pathogens.</title>
        <authorList>
            <person name="Haridas S."/>
            <person name="Albert R."/>
            <person name="Binder M."/>
            <person name="Bloem J."/>
            <person name="Labutti K."/>
            <person name="Salamov A."/>
            <person name="Andreopoulos B."/>
            <person name="Baker S."/>
            <person name="Barry K."/>
            <person name="Bills G."/>
            <person name="Bluhm B."/>
            <person name="Cannon C."/>
            <person name="Castanera R."/>
            <person name="Culley D."/>
            <person name="Daum C."/>
            <person name="Ezra D."/>
            <person name="Gonzalez J."/>
            <person name="Henrissat B."/>
            <person name="Kuo A."/>
            <person name="Liang C."/>
            <person name="Lipzen A."/>
            <person name="Lutzoni F."/>
            <person name="Magnuson J."/>
            <person name="Mondo S."/>
            <person name="Nolan M."/>
            <person name="Ohm R."/>
            <person name="Pangilinan J."/>
            <person name="Park H.-J."/>
            <person name="Ramirez L."/>
            <person name="Alfaro M."/>
            <person name="Sun H."/>
            <person name="Tritt A."/>
            <person name="Yoshinaga Y."/>
            <person name="Zwiers L.-H."/>
            <person name="Turgeon B."/>
            <person name="Goodwin S."/>
            <person name="Spatafora J."/>
            <person name="Crous P."/>
            <person name="Grigoriev I."/>
        </authorList>
    </citation>
    <scope>NUCLEOTIDE SEQUENCE</scope>
    <source>
        <strain evidence="2">CBS 269.34</strain>
    </source>
</reference>
<sequence>MDSQRDTEYIGYKPLPLDVHHIELNPKRLSPIFRTSASENFTEINEKPKVALVRSLWLALWRCGIHLLAMAVTMCLLALYVRKIYLADYGGKNQAIILNGFQFVAKAHELILLASLSDIVLDEMRRRLSGTKGVPFGLLTSGYQLTKLNYLFSNEFRSTLPIRPLLVVSVGVAYLLAAIANPVSAIVALPKLNYWPVEDPFNGSDDLLYLTATSEQIWPSKVNASLLPSDRCLRRGANSRRQCPTTNINEIKEWQEGYVRGRMWANVTIVDNESGALRYLSSDVWTQQMLPPYLTDIGDEVDVQNATYASEMSWFGWASGTSVTHLVATDLANFWRYAWKSSYPRLRGDDGGPAPLRLDMTAKMADSKTPETSANILKPLVGVECAWYDKDDPKVAFPFGHLGIRNDEVWQVPQSALDLGKNFTGKQTQFFWVPIDEHAASSTRGNASIGGIFFVPVDIFDHTDPKNPKYLESSYSIIPCTITAYWLPGIMWLETRKDLFVHQAWDSPADAAAALDITAAFPTTARHIEIGTDWADALNVPSDGTENTLVGDLADIFLVDSEFNGRVMAPRGGYKALPTRMISTSISMLLSDALSLIGRGTGVFIVHDGPGVKKASQTDLTFRSRHQYPLPQLEADSLENGWMRLQVRVRRFGYAWSFKTVTPTL</sequence>
<dbReference type="EMBL" id="MU004190">
    <property type="protein sequence ID" value="KAF2494703.1"/>
    <property type="molecule type" value="Genomic_DNA"/>
</dbReference>
<keyword evidence="1" id="KW-1133">Transmembrane helix</keyword>
<evidence type="ECO:0000313" key="3">
    <source>
        <dbReference type="Proteomes" id="UP000799750"/>
    </source>
</evidence>
<gene>
    <name evidence="2" type="ORF">BU16DRAFT_618710</name>
</gene>
<keyword evidence="1" id="KW-0812">Transmembrane</keyword>
<dbReference type="Proteomes" id="UP000799750">
    <property type="component" value="Unassembled WGS sequence"/>
</dbReference>
<evidence type="ECO:0000313" key="2">
    <source>
        <dbReference type="EMBL" id="KAF2494703.1"/>
    </source>
</evidence>
<organism evidence="2 3">
    <name type="scientific">Lophium mytilinum</name>
    <dbReference type="NCBI Taxonomy" id="390894"/>
    <lineage>
        <taxon>Eukaryota</taxon>
        <taxon>Fungi</taxon>
        <taxon>Dikarya</taxon>
        <taxon>Ascomycota</taxon>
        <taxon>Pezizomycotina</taxon>
        <taxon>Dothideomycetes</taxon>
        <taxon>Pleosporomycetidae</taxon>
        <taxon>Mytilinidiales</taxon>
        <taxon>Mytilinidiaceae</taxon>
        <taxon>Lophium</taxon>
    </lineage>
</organism>